<dbReference type="EMBL" id="JASPKZ010005297">
    <property type="protein sequence ID" value="KAJ9588891.1"/>
    <property type="molecule type" value="Genomic_DNA"/>
</dbReference>
<keyword evidence="3" id="KW-1185">Reference proteome</keyword>
<organism evidence="2 3">
    <name type="scientific">Diploptera punctata</name>
    <name type="common">Pacific beetle cockroach</name>
    <dbReference type="NCBI Taxonomy" id="6984"/>
    <lineage>
        <taxon>Eukaryota</taxon>
        <taxon>Metazoa</taxon>
        <taxon>Ecdysozoa</taxon>
        <taxon>Arthropoda</taxon>
        <taxon>Hexapoda</taxon>
        <taxon>Insecta</taxon>
        <taxon>Pterygota</taxon>
        <taxon>Neoptera</taxon>
        <taxon>Polyneoptera</taxon>
        <taxon>Dictyoptera</taxon>
        <taxon>Blattodea</taxon>
        <taxon>Blaberoidea</taxon>
        <taxon>Blaberidae</taxon>
        <taxon>Diplopterinae</taxon>
        <taxon>Diploptera</taxon>
    </lineage>
</organism>
<dbReference type="CDD" id="cd00037">
    <property type="entry name" value="CLECT"/>
    <property type="match status" value="1"/>
</dbReference>
<reference evidence="2" key="1">
    <citation type="journal article" date="2023" name="IScience">
        <title>Live-bearing cockroach genome reveals convergent evolutionary mechanisms linked to viviparity in insects and beyond.</title>
        <authorList>
            <person name="Fouks B."/>
            <person name="Harrison M.C."/>
            <person name="Mikhailova A.A."/>
            <person name="Marchal E."/>
            <person name="English S."/>
            <person name="Carruthers M."/>
            <person name="Jennings E.C."/>
            <person name="Chiamaka E.L."/>
            <person name="Frigard R.A."/>
            <person name="Pippel M."/>
            <person name="Attardo G.M."/>
            <person name="Benoit J.B."/>
            <person name="Bornberg-Bauer E."/>
            <person name="Tobe S.S."/>
        </authorList>
    </citation>
    <scope>NUCLEOTIDE SEQUENCE</scope>
    <source>
        <strain evidence="2">Stay&amp;Tobe</strain>
    </source>
</reference>
<dbReference type="InterPro" id="IPR001304">
    <property type="entry name" value="C-type_lectin-like"/>
</dbReference>
<dbReference type="PANTHER" id="PTHR45784">
    <property type="entry name" value="C-TYPE LECTIN DOMAIN FAMILY 20 MEMBER A-RELATED"/>
    <property type="match status" value="1"/>
</dbReference>
<dbReference type="AlphaFoldDB" id="A0AAD7ZY99"/>
<dbReference type="SMART" id="SM00034">
    <property type="entry name" value="CLECT"/>
    <property type="match status" value="1"/>
</dbReference>
<evidence type="ECO:0000313" key="2">
    <source>
        <dbReference type="EMBL" id="KAJ9588891.1"/>
    </source>
</evidence>
<sequence length="183" mass="20892">MLVSSKGSITGFISRSEMLSRLKIILSSLMVLLVARLVTSLSNFQIENSSPYKQFPGLGFYTFYNMSVTWGEAWEQCRSDGGHLLIINSKQELKVATDLIKKNTEAYYTYIGVHDLLKQNHFITVKDEDFQSSQYNRLSSNQRITLENVENCMALTSSGFLHHLNCKQRYPFICELEQTAGIQ</sequence>
<dbReference type="PANTHER" id="PTHR45784:SF3">
    <property type="entry name" value="C-TYPE LECTIN DOMAIN FAMILY 4 MEMBER K-LIKE-RELATED"/>
    <property type="match status" value="1"/>
</dbReference>
<dbReference type="InterPro" id="IPR016186">
    <property type="entry name" value="C-type_lectin-like/link_sf"/>
</dbReference>
<evidence type="ECO:0000259" key="1">
    <source>
        <dbReference type="PROSITE" id="PS50041"/>
    </source>
</evidence>
<name>A0AAD7ZY99_DIPPU</name>
<gene>
    <name evidence="2" type="ORF">L9F63_017831</name>
</gene>
<comment type="caution">
    <text evidence="2">The sequence shown here is derived from an EMBL/GenBank/DDBJ whole genome shotgun (WGS) entry which is preliminary data.</text>
</comment>
<protein>
    <recommendedName>
        <fullName evidence="1">C-type lectin domain-containing protein</fullName>
    </recommendedName>
</protein>
<dbReference type="Proteomes" id="UP001233999">
    <property type="component" value="Unassembled WGS sequence"/>
</dbReference>
<reference evidence="2" key="2">
    <citation type="submission" date="2023-05" db="EMBL/GenBank/DDBJ databases">
        <authorList>
            <person name="Fouks B."/>
        </authorList>
    </citation>
    <scope>NUCLEOTIDE SEQUENCE</scope>
    <source>
        <strain evidence="2">Stay&amp;Tobe</strain>
        <tissue evidence="2">Testes</tissue>
    </source>
</reference>
<evidence type="ECO:0000313" key="3">
    <source>
        <dbReference type="Proteomes" id="UP001233999"/>
    </source>
</evidence>
<dbReference type="Pfam" id="PF00059">
    <property type="entry name" value="Lectin_C"/>
    <property type="match status" value="1"/>
</dbReference>
<dbReference type="SUPFAM" id="SSF56436">
    <property type="entry name" value="C-type lectin-like"/>
    <property type="match status" value="1"/>
</dbReference>
<dbReference type="PROSITE" id="PS50041">
    <property type="entry name" value="C_TYPE_LECTIN_2"/>
    <property type="match status" value="1"/>
</dbReference>
<proteinExistence type="predicted"/>
<dbReference type="InterPro" id="IPR016187">
    <property type="entry name" value="CTDL_fold"/>
</dbReference>
<accession>A0AAD7ZY99</accession>
<feature type="domain" description="C-type lectin" evidence="1">
    <location>
        <begin position="61"/>
        <end position="175"/>
    </location>
</feature>
<dbReference type="Gene3D" id="3.10.100.10">
    <property type="entry name" value="Mannose-Binding Protein A, subunit A"/>
    <property type="match status" value="1"/>
</dbReference>